<evidence type="ECO:0000313" key="3">
    <source>
        <dbReference type="Proteomes" id="UP000066049"/>
    </source>
</evidence>
<dbReference type="GO" id="GO:0005829">
    <property type="term" value="C:cytosol"/>
    <property type="evidence" value="ECO:0007669"/>
    <property type="project" value="TreeGrafter"/>
</dbReference>
<dbReference type="EMBL" id="CP012541">
    <property type="protein sequence ID" value="ALF47957.1"/>
    <property type="molecule type" value="Genomic_DNA"/>
</dbReference>
<sequence>MSKSEILKKFETLAAIPHCSYETDKMRDFLASYAKDKGCEVAVDSFGNIHAFKGKPKICLQSHYDMVCMGDAPKIEIVYGDDGYMRAKNSSLGADNGIGVAIMMQMISEFDDIECLFTNNEEVGMIGATGFSGDLKADKLLNLDSEEDDRVTIGCAGGVNLFATISLNSKKTKESTLYEVKVSGLPGGHSGNEIHKNIPNAIKILAAFVTKNGCKLVKFEGGERSNSIPSGATALVLSDKELKSECENLSVKKLGMGDEILENGEKILALINSFSQGARAYNCELGIPQDSVNLSLAKIKDDGTLEVEFFARSMSKDGLNRMEFEISELAKAVGFNVISKDRNPAWKPINDKFANDILEELKIYKPNARITAVHAGLECGVLLEKKAGLSACSIGPNIYSPHSTREHCEVASALFIEKVVRGIVKKYNS</sequence>
<dbReference type="GO" id="GO:0006508">
    <property type="term" value="P:proteolysis"/>
    <property type="evidence" value="ECO:0007669"/>
    <property type="project" value="InterPro"/>
</dbReference>
<dbReference type="Proteomes" id="UP000066049">
    <property type="component" value="Chromosome"/>
</dbReference>
<reference evidence="3" key="1">
    <citation type="submission" date="2015-08" db="EMBL/GenBank/DDBJ databases">
        <title>Comparative genomics of the Campylobacter concisus group.</title>
        <authorList>
            <person name="Miller W.G."/>
            <person name="Yee E."/>
            <person name="Chapman M.H."/>
            <person name="Huynh S."/>
            <person name="Bono J.L."/>
            <person name="On S.L.W."/>
            <person name="St Leger J."/>
            <person name="Foster G."/>
            <person name="Parker C.T."/>
        </authorList>
    </citation>
    <scope>NUCLEOTIDE SEQUENCE [LARGE SCALE GENOMIC DNA]</scope>
    <source>
        <strain evidence="3">ATCC 33237</strain>
    </source>
</reference>
<dbReference type="AlphaFoldDB" id="A0A0M4STY8"/>
<dbReference type="KEGG" id="ccoc:CCON33237_1295"/>
<dbReference type="PRINTS" id="PR00934">
    <property type="entry name" value="XHISDIPTASE"/>
</dbReference>
<dbReference type="PATRIC" id="fig|199.248.peg.1336"/>
<evidence type="ECO:0000259" key="1">
    <source>
        <dbReference type="Pfam" id="PF04389"/>
    </source>
</evidence>
<evidence type="ECO:0000313" key="2">
    <source>
        <dbReference type="EMBL" id="ALF47957.1"/>
    </source>
</evidence>
<dbReference type="PANTHER" id="PTHR43501:SF1">
    <property type="entry name" value="CYTOSOL NON-SPECIFIC DIPEPTIDASE"/>
    <property type="match status" value="1"/>
</dbReference>
<dbReference type="GeneID" id="28662971"/>
<feature type="domain" description="Peptidase M28" evidence="1">
    <location>
        <begin position="57"/>
        <end position="145"/>
    </location>
</feature>
<organism evidence="2 3">
    <name type="scientific">Campylobacter concisus</name>
    <dbReference type="NCBI Taxonomy" id="199"/>
    <lineage>
        <taxon>Bacteria</taxon>
        <taxon>Pseudomonadati</taxon>
        <taxon>Campylobacterota</taxon>
        <taxon>Epsilonproteobacteria</taxon>
        <taxon>Campylobacterales</taxon>
        <taxon>Campylobacteraceae</taxon>
        <taxon>Campylobacter</taxon>
    </lineage>
</organism>
<dbReference type="Gene3D" id="3.40.630.10">
    <property type="entry name" value="Zn peptidases"/>
    <property type="match status" value="2"/>
</dbReference>
<dbReference type="PANTHER" id="PTHR43501">
    <property type="entry name" value="CYTOSOL NON-SPECIFIC DIPEPTIDASE"/>
    <property type="match status" value="1"/>
</dbReference>
<proteinExistence type="predicted"/>
<dbReference type="GO" id="GO:0070573">
    <property type="term" value="F:metallodipeptidase activity"/>
    <property type="evidence" value="ECO:0007669"/>
    <property type="project" value="TreeGrafter"/>
</dbReference>
<dbReference type="Pfam" id="PF04389">
    <property type="entry name" value="Peptidase_M28"/>
    <property type="match status" value="1"/>
</dbReference>
<name>A0A0M4STY8_9BACT</name>
<dbReference type="InterPro" id="IPR001160">
    <property type="entry name" value="Peptidase_M20C"/>
</dbReference>
<accession>A0A0M4STY8</accession>
<gene>
    <name evidence="2" type="ORF">CCON33237_1295</name>
</gene>
<dbReference type="SUPFAM" id="SSF53187">
    <property type="entry name" value="Zn-dependent exopeptidases"/>
    <property type="match status" value="1"/>
</dbReference>
<dbReference type="RefSeq" id="WP_054196910.1">
    <property type="nucleotide sequence ID" value="NZ_CABMKQ010000012.1"/>
</dbReference>
<protein>
    <submittedName>
        <fullName evidence="2">Aminoacyl-histidine dipeptidase</fullName>
    </submittedName>
</protein>
<dbReference type="InterPro" id="IPR007484">
    <property type="entry name" value="Peptidase_M28"/>
</dbReference>